<organism evidence="2 3">
    <name type="scientific">Diacronema lutheri</name>
    <name type="common">Unicellular marine alga</name>
    <name type="synonym">Monochrysis lutheri</name>
    <dbReference type="NCBI Taxonomy" id="2081491"/>
    <lineage>
        <taxon>Eukaryota</taxon>
        <taxon>Haptista</taxon>
        <taxon>Haptophyta</taxon>
        <taxon>Pavlovophyceae</taxon>
        <taxon>Pavlovales</taxon>
        <taxon>Pavlovaceae</taxon>
        <taxon>Diacronema</taxon>
    </lineage>
</organism>
<gene>
    <name evidence="2" type="ORF">KFE25_013995</name>
</gene>
<dbReference type="AlphaFoldDB" id="A0A8J6C8J7"/>
<evidence type="ECO:0000313" key="2">
    <source>
        <dbReference type="EMBL" id="KAG8461976.1"/>
    </source>
</evidence>
<evidence type="ECO:0000313" key="3">
    <source>
        <dbReference type="Proteomes" id="UP000751190"/>
    </source>
</evidence>
<dbReference type="EMBL" id="JAGTXO010000023">
    <property type="protein sequence ID" value="KAG8461976.1"/>
    <property type="molecule type" value="Genomic_DNA"/>
</dbReference>
<dbReference type="Proteomes" id="UP000751190">
    <property type="component" value="Unassembled WGS sequence"/>
</dbReference>
<dbReference type="PANTHER" id="PTHR42103:SF2">
    <property type="entry name" value="AB HYDROLASE-1 DOMAIN-CONTAINING PROTEIN"/>
    <property type="match status" value="1"/>
</dbReference>
<protein>
    <recommendedName>
        <fullName evidence="4">AB hydrolase-1 domain-containing protein</fullName>
    </recommendedName>
</protein>
<dbReference type="PANTHER" id="PTHR42103">
    <property type="entry name" value="ALPHA/BETA-HYDROLASES SUPERFAMILY PROTEIN"/>
    <property type="match status" value="1"/>
</dbReference>
<feature type="compositionally biased region" description="Gly residues" evidence="1">
    <location>
        <begin position="235"/>
        <end position="247"/>
    </location>
</feature>
<comment type="caution">
    <text evidence="2">The sequence shown here is derived from an EMBL/GenBank/DDBJ whole genome shotgun (WGS) entry which is preliminary data.</text>
</comment>
<name>A0A8J6C8J7_DIALT</name>
<accession>A0A8J6C8J7</accession>
<evidence type="ECO:0000256" key="1">
    <source>
        <dbReference type="SAM" id="MobiDB-lite"/>
    </source>
</evidence>
<dbReference type="SUPFAM" id="SSF53474">
    <property type="entry name" value="alpha/beta-Hydrolases"/>
    <property type="match status" value="1"/>
</dbReference>
<feature type="region of interest" description="Disordered" evidence="1">
    <location>
        <begin position="235"/>
        <end position="271"/>
    </location>
</feature>
<dbReference type="OrthoDB" id="10260961at2759"/>
<keyword evidence="3" id="KW-1185">Reference proteome</keyword>
<dbReference type="InterPro" id="IPR029058">
    <property type="entry name" value="AB_hydrolase_fold"/>
</dbReference>
<dbReference type="OMA" id="VWACAIF"/>
<sequence>MVGEAEVTIPLRRGGHCYGLCAERGTKLAVVACHPWGPLGGSMWDVVVEEVIELFGQNAGLTTLRFNFRSGIGSGAASADDIRGACAYLMQVARPPERILLIGYSYGSLVVAGVAEDIREVVAFACISPPLYYSWALFMCNQRALLQRARQARAAKLLLIGARDNFCSVPQFREFADSLAHPKRVVVLDGAVDHFGVYRFVQEQLSVWACAIFGVRRVSQLASSSGELAIRAGADGEGALGEPGVPGGAPPVGPPDASARDDAGSAEPLIR</sequence>
<proteinExistence type="predicted"/>
<reference evidence="2" key="1">
    <citation type="submission" date="2021-05" db="EMBL/GenBank/DDBJ databases">
        <title>The genome of the haptophyte Pavlova lutheri (Diacronema luteri, Pavlovales) - a model for lipid biosynthesis in eukaryotic algae.</title>
        <authorList>
            <person name="Hulatt C.J."/>
            <person name="Posewitz M.C."/>
        </authorList>
    </citation>
    <scope>NUCLEOTIDE SEQUENCE</scope>
    <source>
        <strain evidence="2">NIVA-4/92</strain>
    </source>
</reference>
<evidence type="ECO:0008006" key="4">
    <source>
        <dbReference type="Google" id="ProtNLM"/>
    </source>
</evidence>
<dbReference type="Gene3D" id="3.40.50.1820">
    <property type="entry name" value="alpha/beta hydrolase"/>
    <property type="match status" value="1"/>
</dbReference>